<protein>
    <submittedName>
        <fullName evidence="4">Acyl-CoA dehydrogenase</fullName>
    </submittedName>
</protein>
<dbReference type="InterPro" id="IPR009100">
    <property type="entry name" value="AcylCoA_DH/oxidase_NM_dom_sf"/>
</dbReference>
<dbReference type="InterPro" id="IPR037069">
    <property type="entry name" value="AcylCoA_DH/ox_N_sf"/>
</dbReference>
<dbReference type="SUPFAM" id="SSF56645">
    <property type="entry name" value="Acyl-CoA dehydrogenase NM domain-like"/>
    <property type="match status" value="1"/>
</dbReference>
<keyword evidence="1" id="KW-0560">Oxidoreductase</keyword>
<dbReference type="Pfam" id="PF08028">
    <property type="entry name" value="Acyl-CoA_dh_2"/>
    <property type="match status" value="1"/>
</dbReference>
<dbReference type="RefSeq" id="WP_155613067.1">
    <property type="nucleotide sequence ID" value="NZ_WNZW01000015.1"/>
</dbReference>
<proteinExistence type="predicted"/>
<dbReference type="InterPro" id="IPR036250">
    <property type="entry name" value="AcylCo_DH-like_C"/>
</dbReference>
<accession>A0A7X2Z653</accession>
<gene>
    <name evidence="4" type="ORF">GNP95_22325</name>
</gene>
<feature type="domain" description="Acyl-CoA dehydrogenase/oxidase N-terminal" evidence="2">
    <location>
        <begin position="28"/>
        <end position="94"/>
    </location>
</feature>
<sequence length="417" mass="45666">MANLSTECQLTELEQQLLDRAAELVPYLQKFGTMIDEERHIPEEVIQKISDAGLFKLGTPKEYGGHEVGIRAMVEIVSEVAKGNGSVGWVVQIINGNNYNAALSLPPVVLDSIYNPVEEIRFCSVLLAQKTVLKKVDGGYLVEEGLWRFGSGSKHATHALLNLKDVKSMQESKAVEMMLAVVPMSEVTIVDDWYTMSLKGSASNSLKIKNVFIPDKYVVTHQEGSLPAQLQGRDRYRPYGQLIISITTGISAILGLARGAVEYFVERAPHKGISMTVHTSQAAVGHIQYKVGLAAMKVESAHLHISRTINHLERHVQNTEPFSLREMAQLQTDMTYAAMLCWEAVDLLMAESGGSVIADSNRLSQIFRDIRGGSNHALTTASTGLELYGRILMGLPPQHLMTIGAASVLNGARGRVT</sequence>
<dbReference type="GO" id="GO:0003995">
    <property type="term" value="F:acyl-CoA dehydrogenase activity"/>
    <property type="evidence" value="ECO:0007669"/>
    <property type="project" value="TreeGrafter"/>
</dbReference>
<comment type="caution">
    <text evidence="4">The sequence shown here is derived from an EMBL/GenBank/DDBJ whole genome shotgun (WGS) entry which is preliminary data.</text>
</comment>
<dbReference type="Gene3D" id="1.10.540.10">
    <property type="entry name" value="Acyl-CoA dehydrogenase/oxidase, N-terminal domain"/>
    <property type="match status" value="1"/>
</dbReference>
<dbReference type="GO" id="GO:0050660">
    <property type="term" value="F:flavin adenine dinucleotide binding"/>
    <property type="evidence" value="ECO:0007669"/>
    <property type="project" value="InterPro"/>
</dbReference>
<organism evidence="4 5">
    <name type="scientific">Paenibacillus woosongensis</name>
    <dbReference type="NCBI Taxonomy" id="307580"/>
    <lineage>
        <taxon>Bacteria</taxon>
        <taxon>Bacillati</taxon>
        <taxon>Bacillota</taxon>
        <taxon>Bacilli</taxon>
        <taxon>Bacillales</taxon>
        <taxon>Paenibacillaceae</taxon>
        <taxon>Paenibacillus</taxon>
    </lineage>
</organism>
<reference evidence="4 5" key="1">
    <citation type="submission" date="2019-11" db="EMBL/GenBank/DDBJ databases">
        <title>Draft genome sequences of five Paenibacillus species of dairy origin.</title>
        <authorList>
            <person name="Olajide A.M."/>
            <person name="Chen S."/>
            <person name="Lapointe G."/>
        </authorList>
    </citation>
    <scope>NUCLEOTIDE SEQUENCE [LARGE SCALE GENOMIC DNA]</scope>
    <source>
        <strain evidence="4 5">12CR55</strain>
    </source>
</reference>
<dbReference type="InterPro" id="IPR013107">
    <property type="entry name" value="Acyl-CoA_DH_C"/>
</dbReference>
<dbReference type="EMBL" id="WNZW01000015">
    <property type="protein sequence ID" value="MUG47693.1"/>
    <property type="molecule type" value="Genomic_DNA"/>
</dbReference>
<dbReference type="Gene3D" id="2.40.110.10">
    <property type="entry name" value="Butyryl-CoA Dehydrogenase, subunit A, domain 2"/>
    <property type="match status" value="1"/>
</dbReference>
<name>A0A7X2Z653_9BACL</name>
<dbReference type="PIRSF" id="PIRSF016578">
    <property type="entry name" value="HsaA"/>
    <property type="match status" value="1"/>
</dbReference>
<dbReference type="InterPro" id="IPR013786">
    <property type="entry name" value="AcylCoA_DH/ox_N"/>
</dbReference>
<dbReference type="Proteomes" id="UP000447876">
    <property type="component" value="Unassembled WGS sequence"/>
</dbReference>
<dbReference type="PANTHER" id="PTHR43884:SF12">
    <property type="entry name" value="ISOVALERYL-COA DEHYDROGENASE, MITOCHONDRIAL-RELATED"/>
    <property type="match status" value="1"/>
</dbReference>
<evidence type="ECO:0000259" key="3">
    <source>
        <dbReference type="Pfam" id="PF08028"/>
    </source>
</evidence>
<evidence type="ECO:0000313" key="4">
    <source>
        <dbReference type="EMBL" id="MUG47693.1"/>
    </source>
</evidence>
<dbReference type="Pfam" id="PF02771">
    <property type="entry name" value="Acyl-CoA_dh_N"/>
    <property type="match status" value="1"/>
</dbReference>
<dbReference type="InterPro" id="IPR046373">
    <property type="entry name" value="Acyl-CoA_Oxase/DH_mid-dom_sf"/>
</dbReference>
<dbReference type="SUPFAM" id="SSF47203">
    <property type="entry name" value="Acyl-CoA dehydrogenase C-terminal domain-like"/>
    <property type="match status" value="1"/>
</dbReference>
<evidence type="ECO:0000256" key="1">
    <source>
        <dbReference type="ARBA" id="ARBA00023002"/>
    </source>
</evidence>
<dbReference type="AlphaFoldDB" id="A0A7X2Z653"/>
<evidence type="ECO:0000313" key="5">
    <source>
        <dbReference type="Proteomes" id="UP000447876"/>
    </source>
</evidence>
<dbReference type="PANTHER" id="PTHR43884">
    <property type="entry name" value="ACYL-COA DEHYDROGENASE"/>
    <property type="match status" value="1"/>
</dbReference>
<dbReference type="OrthoDB" id="1170793at2"/>
<evidence type="ECO:0000259" key="2">
    <source>
        <dbReference type="Pfam" id="PF02771"/>
    </source>
</evidence>
<dbReference type="Gene3D" id="1.20.140.10">
    <property type="entry name" value="Butyryl-CoA Dehydrogenase, subunit A, domain 3"/>
    <property type="match status" value="1"/>
</dbReference>
<feature type="domain" description="Acyl-CoA dehydrogenase C-terminal" evidence="3">
    <location>
        <begin position="252"/>
        <end position="379"/>
    </location>
</feature>